<evidence type="ECO:0000313" key="1">
    <source>
        <dbReference type="EMBL" id="AIY90173.1"/>
    </source>
</evidence>
<reference evidence="1 2" key="1">
    <citation type="journal article" date="2015" name="Appl. Environ. Microbiol.">
        <title>The Geoglobus acetivorans genome: Fe(III) reduction, acetate utilization, autotrophic growth, and degradation of aromatic compounds in a hyperthermophilic archaeon.</title>
        <authorList>
            <person name="Mardanov A.V."/>
            <person name="Slododkina G.B."/>
            <person name="Slobodkin A.I."/>
            <person name="Beletsky A.V."/>
            <person name="Gavrilov S.N."/>
            <person name="Kublanov I.V."/>
            <person name="Bonch-Osmolovskaya E.A."/>
            <person name="Skryabin K.G."/>
            <person name="Ravin N.V."/>
        </authorList>
    </citation>
    <scope>NUCLEOTIDE SEQUENCE [LARGE SCALE GENOMIC DNA]</scope>
    <source>
        <strain evidence="1 2">SBH6</strain>
    </source>
</reference>
<gene>
    <name evidence="1" type="ORF">GACE_1129</name>
</gene>
<dbReference type="EMBL" id="CP009552">
    <property type="protein sequence ID" value="AIY90173.1"/>
    <property type="molecule type" value="Genomic_DNA"/>
</dbReference>
<organism evidence="1 2">
    <name type="scientific">Geoglobus acetivorans</name>
    <dbReference type="NCBI Taxonomy" id="565033"/>
    <lineage>
        <taxon>Archaea</taxon>
        <taxon>Methanobacteriati</taxon>
        <taxon>Methanobacteriota</taxon>
        <taxon>Archaeoglobi</taxon>
        <taxon>Archaeoglobales</taxon>
        <taxon>Archaeoglobaceae</taxon>
        <taxon>Geoglobus</taxon>
    </lineage>
</organism>
<dbReference type="eggNOG" id="arCOG10050">
    <property type="taxonomic scope" value="Archaea"/>
</dbReference>
<dbReference type="AlphaFoldDB" id="A0A0A7GE80"/>
<proteinExistence type="predicted"/>
<dbReference type="GeneID" id="24797712"/>
<accession>A0A0A7GE80</accession>
<dbReference type="STRING" id="565033.GACE_1129"/>
<protein>
    <submittedName>
        <fullName evidence="1">Uncharacterized protein</fullName>
    </submittedName>
</protein>
<evidence type="ECO:0000313" key="2">
    <source>
        <dbReference type="Proteomes" id="UP000030624"/>
    </source>
</evidence>
<dbReference type="HOGENOM" id="CLU_201555_0_0_2"/>
<dbReference type="RefSeq" id="WP_048093698.1">
    <property type="nucleotide sequence ID" value="NZ_CP009552.1"/>
</dbReference>
<name>A0A0A7GE80_GEOAI</name>
<sequence length="70" mass="8010">MEIRIKVPQNVSEELAKLIAETIASRLSELRWVNEVPKSSELTEEDALELGRRTKKGRGEHFERKYISGG</sequence>
<dbReference type="KEGG" id="gac:GACE_1129"/>
<dbReference type="Proteomes" id="UP000030624">
    <property type="component" value="Chromosome"/>
</dbReference>